<organism evidence="2 3">
    <name type="scientific">Dickeya poaceiphila</name>
    <dbReference type="NCBI Taxonomy" id="568768"/>
    <lineage>
        <taxon>Bacteria</taxon>
        <taxon>Pseudomonadati</taxon>
        <taxon>Pseudomonadota</taxon>
        <taxon>Gammaproteobacteria</taxon>
        <taxon>Enterobacterales</taxon>
        <taxon>Pectobacteriaceae</taxon>
        <taxon>Dickeya</taxon>
    </lineage>
</organism>
<proteinExistence type="predicted"/>
<reference evidence="2 3" key="1">
    <citation type="journal article" date="2019" name="Environ. Microbiol.">
        <title>The phytopathogenic nature of Dickeya aquatica 174/2 and the dynamic early evolution of Dickeya pathogenicity.</title>
        <authorList>
            <person name="Duprey A."/>
            <person name="Taib N."/>
            <person name="Leonard S."/>
            <person name="Garin T."/>
            <person name="Flandrois J.P."/>
            <person name="Nasser W."/>
            <person name="Brochier-Armanet C."/>
            <person name="Reverchon S."/>
        </authorList>
    </citation>
    <scope>NUCLEOTIDE SEQUENCE [LARGE SCALE GENOMIC DNA]</scope>
    <source>
        <strain evidence="2 3">NCPPB 569</strain>
    </source>
</reference>
<dbReference type="AlphaFoldDB" id="A0A5B8HHD3"/>
<dbReference type="RefSeq" id="WP_128569788.1">
    <property type="nucleotide sequence ID" value="NZ_CM001975.1"/>
</dbReference>
<dbReference type="KEGG" id="dic:Dpoa569_0000576"/>
<gene>
    <name evidence="2" type="ORF">Dpoa569_0000576</name>
</gene>
<accession>A0A5B8HHD3</accession>
<feature type="transmembrane region" description="Helical" evidence="1">
    <location>
        <begin position="43"/>
        <end position="61"/>
    </location>
</feature>
<dbReference type="EMBL" id="CP042220">
    <property type="protein sequence ID" value="QDX28889.1"/>
    <property type="molecule type" value="Genomic_DNA"/>
</dbReference>
<feature type="transmembrane region" description="Helical" evidence="1">
    <location>
        <begin position="12"/>
        <end position="36"/>
    </location>
</feature>
<evidence type="ECO:0000313" key="2">
    <source>
        <dbReference type="EMBL" id="QDX28889.1"/>
    </source>
</evidence>
<keyword evidence="3" id="KW-1185">Reference proteome</keyword>
<evidence type="ECO:0000256" key="1">
    <source>
        <dbReference type="SAM" id="Phobius"/>
    </source>
</evidence>
<dbReference type="Proteomes" id="UP000320591">
    <property type="component" value="Chromosome"/>
</dbReference>
<evidence type="ECO:0000313" key="3">
    <source>
        <dbReference type="Proteomes" id="UP000320591"/>
    </source>
</evidence>
<keyword evidence="1" id="KW-1133">Transmembrane helix</keyword>
<protein>
    <submittedName>
        <fullName evidence="2">Uncharacterized protein</fullName>
    </submittedName>
</protein>
<keyword evidence="1" id="KW-0812">Transmembrane</keyword>
<keyword evidence="1" id="KW-0472">Membrane</keyword>
<sequence>MAPFFCLINDDLVGVLVCVLYFSLLSFFLSVVCRLFMIQGGDFGGILIILSFIVAGNRLLFQVDVCFYGCGDVLLPEAIK</sequence>
<name>A0A5B8HHD3_9GAMM</name>